<accession>A0A7X0JIX1</accession>
<dbReference type="Proteomes" id="UP000585437">
    <property type="component" value="Unassembled WGS sequence"/>
</dbReference>
<feature type="chain" id="PRO_5031282415" evidence="2">
    <location>
        <begin position="19"/>
        <end position="106"/>
    </location>
</feature>
<dbReference type="EMBL" id="JACHBU010000002">
    <property type="protein sequence ID" value="MBB6507627.1"/>
    <property type="molecule type" value="Genomic_DNA"/>
</dbReference>
<evidence type="ECO:0000256" key="1">
    <source>
        <dbReference type="SAM" id="MobiDB-lite"/>
    </source>
</evidence>
<evidence type="ECO:0000313" key="4">
    <source>
        <dbReference type="Proteomes" id="UP000585437"/>
    </source>
</evidence>
<keyword evidence="2" id="KW-0732">Signal</keyword>
<feature type="region of interest" description="Disordered" evidence="1">
    <location>
        <begin position="64"/>
        <end position="106"/>
    </location>
</feature>
<dbReference type="RefSeq" id="WP_062453719.1">
    <property type="nucleotide sequence ID" value="NZ_JACHBU010000002.1"/>
</dbReference>
<feature type="compositionally biased region" description="Basic and acidic residues" evidence="1">
    <location>
        <begin position="64"/>
        <end position="88"/>
    </location>
</feature>
<proteinExistence type="predicted"/>
<keyword evidence="4" id="KW-1185">Reference proteome</keyword>
<evidence type="ECO:0000313" key="3">
    <source>
        <dbReference type="EMBL" id="MBB6507627.1"/>
    </source>
</evidence>
<feature type="compositionally biased region" description="Polar residues" evidence="1">
    <location>
        <begin position="89"/>
        <end position="106"/>
    </location>
</feature>
<feature type="signal peptide" evidence="2">
    <location>
        <begin position="1"/>
        <end position="18"/>
    </location>
</feature>
<dbReference type="AlphaFoldDB" id="A0A7X0JIX1"/>
<sequence>MKKIAITTLALVMASAFAVPSFAQTYRSESRENRQENRIYRGAVTGKLTPQELRNIARQQNRIDRAQNRAARDGVITPRERREIERRQNNASRNIYRKNNNGRTMY</sequence>
<gene>
    <name evidence="3" type="ORF">F4695_000959</name>
</gene>
<reference evidence="3 4" key="1">
    <citation type="submission" date="2020-08" db="EMBL/GenBank/DDBJ databases">
        <title>The Agave Microbiome: Exploring the role of microbial communities in plant adaptations to desert environments.</title>
        <authorList>
            <person name="Partida-Martinez L.P."/>
        </authorList>
    </citation>
    <scope>NUCLEOTIDE SEQUENCE [LARGE SCALE GENOMIC DNA]</scope>
    <source>
        <strain evidence="3 4">AS3.12</strain>
    </source>
</reference>
<comment type="caution">
    <text evidence="3">The sequence shown here is derived from an EMBL/GenBank/DDBJ whole genome shotgun (WGS) entry which is preliminary data.</text>
</comment>
<evidence type="ECO:0000256" key="2">
    <source>
        <dbReference type="SAM" id="SignalP"/>
    </source>
</evidence>
<organism evidence="3 4">
    <name type="scientific">Rhizobium soli</name>
    <dbReference type="NCBI Taxonomy" id="424798"/>
    <lineage>
        <taxon>Bacteria</taxon>
        <taxon>Pseudomonadati</taxon>
        <taxon>Pseudomonadota</taxon>
        <taxon>Alphaproteobacteria</taxon>
        <taxon>Hyphomicrobiales</taxon>
        <taxon>Rhizobiaceae</taxon>
        <taxon>Rhizobium/Agrobacterium group</taxon>
        <taxon>Rhizobium</taxon>
    </lineage>
</organism>
<protein>
    <submittedName>
        <fullName evidence="3">Heme exporter protein D</fullName>
    </submittedName>
</protein>
<name>A0A7X0JIX1_9HYPH</name>